<keyword evidence="3 9" id="KW-0732">Signal</keyword>
<dbReference type="HOGENOM" id="CLU_035412_2_0_5"/>
<evidence type="ECO:0000256" key="3">
    <source>
        <dbReference type="ARBA" id="ARBA00022729"/>
    </source>
</evidence>
<dbReference type="PhylomeDB" id="A7IF96"/>
<dbReference type="EMBL" id="CP000781">
    <property type="protein sequence ID" value="ABS66689.1"/>
    <property type="molecule type" value="Genomic_DNA"/>
</dbReference>
<sequence length="279" mass="29818">MAARRTGAALSRAGLGLLLALAAAISAAPARAAEDCFLATDLESGRVLAKQGLCAARHPPNSTFKIALALMGYDAGLLKNETQPVFDPPEGADLSRPQTRGPQTPRSWMVNSVVWYSQVLARQLGPERIAGYLKGFAYGNENMGGLKGEDEPLARFWLSSSLRISPREQIDFLRRMLKGALPVSAEAVTATERLMAIEEQPAGWLVFGKTGTGSGRHADGSLDLSRPFGWFVGFARKGAHTVVFVRFTSLDMAPPEPLGPLARRQSIAILAPVLAAQAP</sequence>
<proteinExistence type="inferred from homology"/>
<keyword evidence="4 7" id="KW-0378">Hydrolase</keyword>
<dbReference type="InterPro" id="IPR012338">
    <property type="entry name" value="Beta-lactam/transpept-like"/>
</dbReference>
<dbReference type="GO" id="GO:0017001">
    <property type="term" value="P:antibiotic catabolic process"/>
    <property type="evidence" value="ECO:0007669"/>
    <property type="project" value="InterPro"/>
</dbReference>
<feature type="signal peptide" evidence="9">
    <location>
        <begin position="1"/>
        <end position="32"/>
    </location>
</feature>
<feature type="chain" id="PRO_5002708642" description="Beta-lactamase" evidence="9">
    <location>
        <begin position="33"/>
        <end position="279"/>
    </location>
</feature>
<protein>
    <recommendedName>
        <fullName evidence="2 7">Beta-lactamase</fullName>
        <ecNumber evidence="2 7">3.5.2.6</ecNumber>
    </recommendedName>
</protein>
<keyword evidence="5 7" id="KW-0046">Antibiotic resistance</keyword>
<dbReference type="GO" id="GO:0008800">
    <property type="term" value="F:beta-lactamase activity"/>
    <property type="evidence" value="ECO:0007669"/>
    <property type="project" value="UniProtKB-UniRule"/>
</dbReference>
<evidence type="ECO:0000256" key="8">
    <source>
        <dbReference type="SAM" id="MobiDB-lite"/>
    </source>
</evidence>
<dbReference type="Gene3D" id="3.40.710.10">
    <property type="entry name" value="DD-peptidase/beta-lactamase superfamily"/>
    <property type="match status" value="1"/>
</dbReference>
<dbReference type="OrthoDB" id="9762883at2"/>
<evidence type="ECO:0000256" key="7">
    <source>
        <dbReference type="RuleBase" id="RU361140"/>
    </source>
</evidence>
<dbReference type="PROSITE" id="PS00337">
    <property type="entry name" value="BETA_LACTAMASE_D"/>
    <property type="match status" value="1"/>
</dbReference>
<evidence type="ECO:0000256" key="5">
    <source>
        <dbReference type="ARBA" id="ARBA00023251"/>
    </source>
</evidence>
<name>A7IF96_XANP2</name>
<evidence type="ECO:0000313" key="11">
    <source>
        <dbReference type="EMBL" id="ABS66689.1"/>
    </source>
</evidence>
<dbReference type="Proteomes" id="UP000002417">
    <property type="component" value="Chromosome"/>
</dbReference>
<evidence type="ECO:0000256" key="9">
    <source>
        <dbReference type="SAM" id="SignalP"/>
    </source>
</evidence>
<dbReference type="Pfam" id="PF00905">
    <property type="entry name" value="Transpeptidase"/>
    <property type="match status" value="1"/>
</dbReference>
<evidence type="ECO:0000256" key="2">
    <source>
        <dbReference type="ARBA" id="ARBA00012865"/>
    </source>
</evidence>
<evidence type="ECO:0000256" key="4">
    <source>
        <dbReference type="ARBA" id="ARBA00022801"/>
    </source>
</evidence>
<accession>A7IF96</accession>
<dbReference type="eggNOG" id="COG2602">
    <property type="taxonomic scope" value="Bacteria"/>
</dbReference>
<dbReference type="InterPro" id="IPR002137">
    <property type="entry name" value="Beta-lactam_class-D_AS"/>
</dbReference>
<dbReference type="STRING" id="78245.Xaut_1441"/>
<dbReference type="GO" id="GO:0008658">
    <property type="term" value="F:penicillin binding"/>
    <property type="evidence" value="ECO:0007669"/>
    <property type="project" value="InterPro"/>
</dbReference>
<keyword evidence="12" id="KW-1185">Reference proteome</keyword>
<evidence type="ECO:0000259" key="10">
    <source>
        <dbReference type="Pfam" id="PF00905"/>
    </source>
</evidence>
<dbReference type="SUPFAM" id="SSF56601">
    <property type="entry name" value="beta-lactamase/transpeptidase-like"/>
    <property type="match status" value="1"/>
</dbReference>
<feature type="modified residue" description="N6-carboxylysine" evidence="6">
    <location>
        <position position="65"/>
    </location>
</feature>
<feature type="region of interest" description="Disordered" evidence="8">
    <location>
        <begin position="82"/>
        <end position="104"/>
    </location>
</feature>
<comment type="similarity">
    <text evidence="1 7">Belongs to the class-D beta-lactamase family.</text>
</comment>
<dbReference type="InterPro" id="IPR001460">
    <property type="entry name" value="PCN-bd_Tpept"/>
</dbReference>
<reference evidence="11 12" key="1">
    <citation type="submission" date="2007-07" db="EMBL/GenBank/DDBJ databases">
        <title>Complete sequence of chromosome of Xanthobacter autotrophicus Py2.</title>
        <authorList>
            <consortium name="US DOE Joint Genome Institute"/>
            <person name="Copeland A."/>
            <person name="Lucas S."/>
            <person name="Lapidus A."/>
            <person name="Barry K."/>
            <person name="Glavina del Rio T."/>
            <person name="Hammon N."/>
            <person name="Israni S."/>
            <person name="Dalin E."/>
            <person name="Tice H."/>
            <person name="Pitluck S."/>
            <person name="Sims D."/>
            <person name="Brettin T."/>
            <person name="Bruce D."/>
            <person name="Detter J.C."/>
            <person name="Han C."/>
            <person name="Tapia R."/>
            <person name="Brainard J."/>
            <person name="Schmutz J."/>
            <person name="Larimer F."/>
            <person name="Land M."/>
            <person name="Hauser L."/>
            <person name="Kyrpides N."/>
            <person name="Kim E."/>
            <person name="Ensigns S.A."/>
            <person name="Richardson P."/>
        </authorList>
    </citation>
    <scope>NUCLEOTIDE SEQUENCE [LARGE SCALE GENOMIC DNA]</scope>
    <source>
        <strain evidence="12">ATCC BAA-1158 / Py2</strain>
    </source>
</reference>
<evidence type="ECO:0000313" key="12">
    <source>
        <dbReference type="Proteomes" id="UP000002417"/>
    </source>
</evidence>
<feature type="active site" description="Acyl-ester intermediate" evidence="6">
    <location>
        <position position="62"/>
    </location>
</feature>
<feature type="domain" description="Penicillin-binding protein transpeptidase" evidence="10">
    <location>
        <begin position="50"/>
        <end position="245"/>
    </location>
</feature>
<evidence type="ECO:0000256" key="1">
    <source>
        <dbReference type="ARBA" id="ARBA00007898"/>
    </source>
</evidence>
<evidence type="ECO:0000256" key="6">
    <source>
        <dbReference type="PIRSR" id="PIRSR602137-50"/>
    </source>
</evidence>
<dbReference type="GO" id="GO:0046677">
    <property type="term" value="P:response to antibiotic"/>
    <property type="evidence" value="ECO:0007669"/>
    <property type="project" value="UniProtKB-UniRule"/>
</dbReference>
<comment type="catalytic activity">
    <reaction evidence="7">
        <text>a beta-lactam + H2O = a substituted beta-amino acid</text>
        <dbReference type="Rhea" id="RHEA:20401"/>
        <dbReference type="ChEBI" id="CHEBI:15377"/>
        <dbReference type="ChEBI" id="CHEBI:35627"/>
        <dbReference type="ChEBI" id="CHEBI:140347"/>
        <dbReference type="EC" id="3.5.2.6"/>
    </reaction>
</comment>
<gene>
    <name evidence="11" type="ordered locus">Xaut_1441</name>
</gene>
<dbReference type="AlphaFoldDB" id="A7IF96"/>
<dbReference type="KEGG" id="xau:Xaut_1441"/>
<dbReference type="EC" id="3.5.2.6" evidence="2 7"/>
<organism evidence="11 12">
    <name type="scientific">Xanthobacter autotrophicus (strain ATCC BAA-1158 / Py2)</name>
    <dbReference type="NCBI Taxonomy" id="78245"/>
    <lineage>
        <taxon>Bacteria</taxon>
        <taxon>Pseudomonadati</taxon>
        <taxon>Pseudomonadota</taxon>
        <taxon>Alphaproteobacteria</taxon>
        <taxon>Hyphomicrobiales</taxon>
        <taxon>Xanthobacteraceae</taxon>
        <taxon>Xanthobacter</taxon>
    </lineage>
</organism>